<dbReference type="EMBL" id="LAZR01020025">
    <property type="protein sequence ID" value="KKL90368.1"/>
    <property type="molecule type" value="Genomic_DNA"/>
</dbReference>
<comment type="caution">
    <text evidence="1">The sequence shown here is derived from an EMBL/GenBank/DDBJ whole genome shotgun (WGS) entry which is preliminary data.</text>
</comment>
<accession>A0A0F9FVQ4</accession>
<reference evidence="1" key="1">
    <citation type="journal article" date="2015" name="Nature">
        <title>Complex archaea that bridge the gap between prokaryotes and eukaryotes.</title>
        <authorList>
            <person name="Spang A."/>
            <person name="Saw J.H."/>
            <person name="Jorgensen S.L."/>
            <person name="Zaremba-Niedzwiedzka K."/>
            <person name="Martijn J."/>
            <person name="Lind A.E."/>
            <person name="van Eijk R."/>
            <person name="Schleper C."/>
            <person name="Guy L."/>
            <person name="Ettema T.J."/>
        </authorList>
    </citation>
    <scope>NUCLEOTIDE SEQUENCE</scope>
</reference>
<sequence>MGRFIRRVNPKIYKERNKIIVDEFSKGHSAAAIGRNLGMSRERICQIIYQETGTTPREHLLTRTLALQNKSIEVTKRNCRYCDTLFSPSMSRHFYCSKNCRDTKVRLDQRVKDITFICSQCNKSYHPQRSSANKFAAGELIKAFCSNSCYTKAGRGNK</sequence>
<protein>
    <submittedName>
        <fullName evidence="1">Uncharacterized protein</fullName>
    </submittedName>
</protein>
<dbReference type="AlphaFoldDB" id="A0A0F9FVQ4"/>
<name>A0A0F9FVQ4_9ZZZZ</name>
<evidence type="ECO:0000313" key="1">
    <source>
        <dbReference type="EMBL" id="KKL90368.1"/>
    </source>
</evidence>
<organism evidence="1">
    <name type="scientific">marine sediment metagenome</name>
    <dbReference type="NCBI Taxonomy" id="412755"/>
    <lineage>
        <taxon>unclassified sequences</taxon>
        <taxon>metagenomes</taxon>
        <taxon>ecological metagenomes</taxon>
    </lineage>
</organism>
<proteinExistence type="predicted"/>
<gene>
    <name evidence="1" type="ORF">LCGC14_1905400</name>
</gene>